<keyword evidence="2" id="KW-1185">Reference proteome</keyword>
<evidence type="ECO:0000313" key="2">
    <source>
        <dbReference type="Proteomes" id="UP000221957"/>
    </source>
</evidence>
<proteinExistence type="predicted"/>
<dbReference type="Proteomes" id="UP000221957">
    <property type="component" value="Segment"/>
</dbReference>
<name>A0A222YZF2_9CAUD</name>
<organism evidence="1 2">
    <name type="scientific">Streptomyces phage Paradiddles</name>
    <dbReference type="NCBI Taxonomy" id="2023993"/>
    <lineage>
        <taxon>Viruses</taxon>
        <taxon>Duplodnaviria</taxon>
        <taxon>Heunggongvirae</taxon>
        <taxon>Uroviricota</taxon>
        <taxon>Caudoviricetes</taxon>
        <taxon>Stanwilliamsviridae</taxon>
        <taxon>Boydwoodruffvirinae</taxon>
        <taxon>Samistivirus</taxon>
        <taxon>Samistivirus paradiddles</taxon>
    </lineage>
</organism>
<reference evidence="1 2" key="1">
    <citation type="submission" date="2017-06" db="EMBL/GenBank/DDBJ databases">
        <authorList>
            <person name="Calovich-Benne C.K."/>
            <person name="Green B.Y."/>
            <person name="Gonzales J.C."/>
            <person name="Martinez A.D."/>
            <person name="Suri N."/>
            <person name="Nayek S."/>
            <person name="Bhuiyan S."/>
            <person name="Hughes L.E."/>
            <person name="Garlena R.A."/>
            <person name="Russell D.A."/>
            <person name="Pope W.H."/>
            <person name="Jacobs-Sera D."/>
            <person name="Hendrix R.W."/>
            <person name="Hatfull G.F."/>
        </authorList>
    </citation>
    <scope>NUCLEOTIDE SEQUENCE [LARGE SCALE GENOMIC DNA]</scope>
</reference>
<sequence>MVKKIRVHYVGGSSQEITFVKQTPIPRNKELIYTKPDGKKVHVNLDNVLSVEEL</sequence>
<dbReference type="EMBL" id="MF347637">
    <property type="protein sequence ID" value="ASR77662.1"/>
    <property type="molecule type" value="Genomic_DNA"/>
</dbReference>
<protein>
    <submittedName>
        <fullName evidence="1">Uncharacterized protein</fullName>
    </submittedName>
</protein>
<evidence type="ECO:0000313" key="1">
    <source>
        <dbReference type="EMBL" id="ASR77662.1"/>
    </source>
</evidence>
<gene>
    <name evidence="1" type="ORF">SEA_PARADIDDLES_234</name>
</gene>
<accession>A0A222YZF2</accession>